<evidence type="ECO:0000256" key="10">
    <source>
        <dbReference type="PIRSR" id="PIRSR000445-1"/>
    </source>
</evidence>
<dbReference type="EC" id="1.2.1.70" evidence="3 9"/>
<feature type="binding site" evidence="9 11">
    <location>
        <position position="109"/>
    </location>
    <ligand>
        <name>substrate</name>
    </ligand>
</feature>
<evidence type="ECO:0000313" key="18">
    <source>
        <dbReference type="EMBL" id="HIV74743.1"/>
    </source>
</evidence>
<comment type="function">
    <text evidence="9">Catalyzes the NADPH-dependent reduction of glutamyl-tRNA(Glu) to glutamate 1-semialdehyde (GSA).</text>
</comment>
<organism evidence="18 19">
    <name type="scientific">Candidatus Pseudogracilibacillus intestinigallinarum</name>
    <dbReference type="NCBI Taxonomy" id="2838742"/>
    <lineage>
        <taxon>Bacteria</taxon>
        <taxon>Bacillati</taxon>
        <taxon>Bacillota</taxon>
        <taxon>Bacilli</taxon>
        <taxon>Bacillales</taxon>
        <taxon>Bacillaceae</taxon>
        <taxon>Pseudogracilibacillus</taxon>
    </lineage>
</organism>
<dbReference type="InterPro" id="IPR036453">
    <property type="entry name" value="GluRdtase_dimer_dom_sf"/>
</dbReference>
<dbReference type="InterPro" id="IPR015895">
    <property type="entry name" value="4pyrrol_synth_GluRdtase_N"/>
</dbReference>
<dbReference type="InterPro" id="IPR036343">
    <property type="entry name" value="GluRdtase_N_sf"/>
</dbReference>
<dbReference type="PANTHER" id="PTHR43013:SF1">
    <property type="entry name" value="GLUTAMYL-TRNA REDUCTASE"/>
    <property type="match status" value="1"/>
</dbReference>
<dbReference type="SUPFAM" id="SSF69075">
    <property type="entry name" value="Glutamyl tRNA-reductase dimerization domain"/>
    <property type="match status" value="1"/>
</dbReference>
<dbReference type="InterPro" id="IPR036291">
    <property type="entry name" value="NAD(P)-bd_dom_sf"/>
</dbReference>
<dbReference type="CDD" id="cd05213">
    <property type="entry name" value="NAD_bind_Glutamyl_tRNA_reduct"/>
    <property type="match status" value="1"/>
</dbReference>
<sequence>MYMLKMSVHYDTTPIEIREKIQFTDNMMQKAYDALYQYPHICEHIIISTCNRTEIFAVVDHVHGGKENILHFLHAMFHFSEEKLLQYCQFTKGEAVVHHLFRLASGLDSIVLGETQIIGQVRDAFLLGQQYKTTGKMLNELSKRVIQFAKNAHHKTQIGEQPMSISYIAVELAKSFYANIKEKSAVIVGIGEMGKLSVQNLLAAGVTDITILNRHLERGKSFAEKMDIQCKPIEVLEEVLREVDIVITSTSAAHKIITKEKMKQVMDMRKHKELLCIDIAVPRDIERAVQEVEGITLYDVDDLQHVVDDNMQARKEAAELIEQDIQEELLSFRLWTETLEAVPVIHALREKTFDIQAKTVESVFRKIPSLSERERKVIEKHTKSIVNQLMEQPIKQVKTMCKEGTFEQEKELFIDIFGLEDKMTEKR</sequence>
<feature type="domain" description="Quinate/shikimate 5-dehydrogenase/glutamyl-tRNA reductase" evidence="16">
    <location>
        <begin position="171"/>
        <end position="306"/>
    </location>
</feature>
<dbReference type="SUPFAM" id="SSF51735">
    <property type="entry name" value="NAD(P)-binding Rossmann-fold domains"/>
    <property type="match status" value="1"/>
</dbReference>
<evidence type="ECO:0000256" key="12">
    <source>
        <dbReference type="PIRSR" id="PIRSR000445-3"/>
    </source>
</evidence>
<evidence type="ECO:0000256" key="6">
    <source>
        <dbReference type="ARBA" id="ARBA00023244"/>
    </source>
</evidence>
<keyword evidence="6 9" id="KW-0627">Porphyrin biosynthesis</keyword>
<evidence type="ECO:0000256" key="2">
    <source>
        <dbReference type="ARBA" id="ARBA00005916"/>
    </source>
</evidence>
<evidence type="ECO:0000259" key="16">
    <source>
        <dbReference type="Pfam" id="PF01488"/>
    </source>
</evidence>
<dbReference type="AlphaFoldDB" id="A0A9D1TKH6"/>
<dbReference type="InterPro" id="IPR000343">
    <property type="entry name" value="4pyrrol_synth_GluRdtase"/>
</dbReference>
<comment type="catalytic activity">
    <reaction evidence="7 9 14">
        <text>(S)-4-amino-5-oxopentanoate + tRNA(Glu) + NADP(+) = L-glutamyl-tRNA(Glu) + NADPH + H(+)</text>
        <dbReference type="Rhea" id="RHEA:12344"/>
        <dbReference type="Rhea" id="RHEA-COMP:9663"/>
        <dbReference type="Rhea" id="RHEA-COMP:9680"/>
        <dbReference type="ChEBI" id="CHEBI:15378"/>
        <dbReference type="ChEBI" id="CHEBI:57501"/>
        <dbReference type="ChEBI" id="CHEBI:57783"/>
        <dbReference type="ChEBI" id="CHEBI:58349"/>
        <dbReference type="ChEBI" id="CHEBI:78442"/>
        <dbReference type="ChEBI" id="CHEBI:78520"/>
        <dbReference type="EC" id="1.2.1.70"/>
    </reaction>
</comment>
<dbReference type="GO" id="GO:0019353">
    <property type="term" value="P:protoporphyrinogen IX biosynthetic process from glutamate"/>
    <property type="evidence" value="ECO:0007669"/>
    <property type="project" value="TreeGrafter"/>
</dbReference>
<feature type="binding site" evidence="9 11">
    <location>
        <begin position="49"/>
        <end position="52"/>
    </location>
    <ligand>
        <name>substrate</name>
    </ligand>
</feature>
<evidence type="ECO:0000256" key="4">
    <source>
        <dbReference type="ARBA" id="ARBA00022857"/>
    </source>
</evidence>
<dbReference type="HAMAP" id="MF_00087">
    <property type="entry name" value="Glu_tRNA_reductase"/>
    <property type="match status" value="1"/>
</dbReference>
<name>A0A9D1TKH6_9BACI</name>
<dbReference type="Pfam" id="PF01488">
    <property type="entry name" value="Shikimate_DH"/>
    <property type="match status" value="1"/>
</dbReference>
<keyword evidence="4 9" id="KW-0521">NADP</keyword>
<comment type="similarity">
    <text evidence="2 9 14">Belongs to the glutamyl-tRNA reductase family.</text>
</comment>
<dbReference type="InterPro" id="IPR018214">
    <property type="entry name" value="GluRdtase_CS"/>
</dbReference>
<dbReference type="GO" id="GO:0008883">
    <property type="term" value="F:glutamyl-tRNA reductase activity"/>
    <property type="evidence" value="ECO:0007669"/>
    <property type="project" value="UniProtKB-UniRule"/>
</dbReference>
<evidence type="ECO:0000256" key="14">
    <source>
        <dbReference type="RuleBase" id="RU000584"/>
    </source>
</evidence>
<evidence type="ECO:0000256" key="5">
    <source>
        <dbReference type="ARBA" id="ARBA00023002"/>
    </source>
</evidence>
<dbReference type="SUPFAM" id="SSF69742">
    <property type="entry name" value="Glutamyl tRNA-reductase catalytic, N-terminal domain"/>
    <property type="match status" value="1"/>
</dbReference>
<dbReference type="GO" id="GO:0050661">
    <property type="term" value="F:NADP binding"/>
    <property type="evidence" value="ECO:0007669"/>
    <property type="project" value="InterPro"/>
</dbReference>
<proteinExistence type="inferred from homology"/>
<gene>
    <name evidence="9 18" type="primary">hemA</name>
    <name evidence="18" type="ORF">H9895_06670</name>
</gene>
<dbReference type="Gene3D" id="3.40.50.720">
    <property type="entry name" value="NAD(P)-binding Rossmann-like Domain"/>
    <property type="match status" value="1"/>
</dbReference>
<feature type="site" description="Important for activity" evidence="9 13">
    <location>
        <position position="99"/>
    </location>
</feature>
<comment type="miscellaneous">
    <text evidence="9">During catalysis, the active site Cys acts as a nucleophile attacking the alpha-carbonyl group of tRNA-bound glutamate with the formation of a thioester intermediate between enzyme and glutamate, and the concomitant release of tRNA(Glu). The thioester intermediate is finally reduced by direct hydride transfer from NADPH, to form the product GSA.</text>
</comment>
<dbReference type="NCBIfam" id="TIGR01035">
    <property type="entry name" value="hemA"/>
    <property type="match status" value="1"/>
</dbReference>
<feature type="binding site" evidence="9 12">
    <location>
        <begin position="189"/>
        <end position="194"/>
    </location>
    <ligand>
        <name>NADP(+)</name>
        <dbReference type="ChEBI" id="CHEBI:58349"/>
    </ligand>
</feature>
<feature type="binding site" evidence="9 11">
    <location>
        <begin position="114"/>
        <end position="116"/>
    </location>
    <ligand>
        <name>substrate</name>
    </ligand>
</feature>
<evidence type="ECO:0000259" key="17">
    <source>
        <dbReference type="Pfam" id="PF05201"/>
    </source>
</evidence>
<dbReference type="Gene3D" id="3.30.460.30">
    <property type="entry name" value="Glutamyl-tRNA reductase, N-terminal domain"/>
    <property type="match status" value="1"/>
</dbReference>
<dbReference type="InterPro" id="IPR006151">
    <property type="entry name" value="Shikm_DH/Glu-tRNA_Rdtase"/>
</dbReference>
<dbReference type="FunFam" id="3.40.50.720:FF:000031">
    <property type="entry name" value="Glutamyl-tRNA reductase"/>
    <property type="match status" value="1"/>
</dbReference>
<evidence type="ECO:0000256" key="7">
    <source>
        <dbReference type="ARBA" id="ARBA00047464"/>
    </source>
</evidence>
<dbReference type="PANTHER" id="PTHR43013">
    <property type="entry name" value="GLUTAMYL-TRNA REDUCTASE"/>
    <property type="match status" value="1"/>
</dbReference>
<dbReference type="Pfam" id="PF05201">
    <property type="entry name" value="GlutR_N"/>
    <property type="match status" value="1"/>
</dbReference>
<dbReference type="EMBL" id="DXHX01000103">
    <property type="protein sequence ID" value="HIV74743.1"/>
    <property type="molecule type" value="Genomic_DNA"/>
</dbReference>
<dbReference type="Pfam" id="PF00745">
    <property type="entry name" value="GlutR_dimer"/>
    <property type="match status" value="1"/>
</dbReference>
<dbReference type="PROSITE" id="PS00747">
    <property type="entry name" value="GLUTR"/>
    <property type="match status" value="1"/>
</dbReference>
<evidence type="ECO:0000256" key="13">
    <source>
        <dbReference type="PIRSR" id="PIRSR000445-4"/>
    </source>
</evidence>
<evidence type="ECO:0000259" key="15">
    <source>
        <dbReference type="Pfam" id="PF00745"/>
    </source>
</evidence>
<evidence type="ECO:0000256" key="8">
    <source>
        <dbReference type="ARBA" id="ARBA00068659"/>
    </source>
</evidence>
<dbReference type="FunFam" id="3.30.460.30:FF:000001">
    <property type="entry name" value="Glutamyl-tRNA reductase"/>
    <property type="match status" value="1"/>
</dbReference>
<comment type="pathway">
    <text evidence="1 9 14">Porphyrin-containing compound metabolism; protoporphyrin-IX biosynthesis; 5-aminolevulinate from L-glutamyl-tRNA(Glu): step 1/2.</text>
</comment>
<accession>A0A9D1TKH6</accession>
<evidence type="ECO:0000256" key="3">
    <source>
        <dbReference type="ARBA" id="ARBA00012970"/>
    </source>
</evidence>
<comment type="domain">
    <text evidence="9">Possesses an unusual extended V-shaped dimeric structure with each monomer consisting of three distinct domains arranged along a curved 'spinal' alpha-helix. The N-terminal catalytic domain specifically recognizes the glutamate moiety of the substrate. The second domain is the NADPH-binding domain, and the third C-terminal domain is responsible for dimerization.</text>
</comment>
<evidence type="ECO:0000256" key="9">
    <source>
        <dbReference type="HAMAP-Rule" id="MF_00087"/>
    </source>
</evidence>
<dbReference type="Proteomes" id="UP000823937">
    <property type="component" value="Unassembled WGS sequence"/>
</dbReference>
<dbReference type="PIRSF" id="PIRSF000445">
    <property type="entry name" value="4pyrrol_synth_GluRdtase"/>
    <property type="match status" value="1"/>
</dbReference>
<comment type="subunit">
    <text evidence="9">Homodimer.</text>
</comment>
<feature type="binding site" evidence="9 11">
    <location>
        <position position="120"/>
    </location>
    <ligand>
        <name>substrate</name>
    </ligand>
</feature>
<feature type="active site" description="Nucleophile" evidence="9 10">
    <location>
        <position position="50"/>
    </location>
</feature>
<dbReference type="InterPro" id="IPR015896">
    <property type="entry name" value="4pyrrol_synth_GluRdtase_dimer"/>
</dbReference>
<reference evidence="18" key="2">
    <citation type="submission" date="2021-04" db="EMBL/GenBank/DDBJ databases">
        <authorList>
            <person name="Gilroy R."/>
        </authorList>
    </citation>
    <scope>NUCLEOTIDE SEQUENCE</scope>
    <source>
        <strain evidence="18">CHK169-2315</strain>
    </source>
</reference>
<reference evidence="18" key="1">
    <citation type="journal article" date="2021" name="PeerJ">
        <title>Extensive microbial diversity within the chicken gut microbiome revealed by metagenomics and culture.</title>
        <authorList>
            <person name="Gilroy R."/>
            <person name="Ravi A."/>
            <person name="Getino M."/>
            <person name="Pursley I."/>
            <person name="Horton D.L."/>
            <person name="Alikhan N.F."/>
            <person name="Baker D."/>
            <person name="Gharbi K."/>
            <person name="Hall N."/>
            <person name="Watson M."/>
            <person name="Adriaenssens E.M."/>
            <person name="Foster-Nyarko E."/>
            <person name="Jarju S."/>
            <person name="Secka A."/>
            <person name="Antonio M."/>
            <person name="Oren A."/>
            <person name="Chaudhuri R.R."/>
            <person name="La Ragione R."/>
            <person name="Hildebrand F."/>
            <person name="Pallen M.J."/>
        </authorList>
    </citation>
    <scope>NUCLEOTIDE SEQUENCE</scope>
    <source>
        <strain evidence="18">CHK169-2315</strain>
    </source>
</reference>
<evidence type="ECO:0000256" key="11">
    <source>
        <dbReference type="PIRSR" id="PIRSR000445-2"/>
    </source>
</evidence>
<evidence type="ECO:0000256" key="1">
    <source>
        <dbReference type="ARBA" id="ARBA00005059"/>
    </source>
</evidence>
<evidence type="ECO:0000313" key="19">
    <source>
        <dbReference type="Proteomes" id="UP000823937"/>
    </source>
</evidence>
<protein>
    <recommendedName>
        <fullName evidence="8 9">Glutamyl-tRNA reductase</fullName>
        <shortName evidence="9">GluTR</shortName>
        <ecNumber evidence="3 9">1.2.1.70</ecNumber>
    </recommendedName>
</protein>
<comment type="caution">
    <text evidence="18">The sequence shown here is derived from an EMBL/GenBank/DDBJ whole genome shotgun (WGS) entry which is preliminary data.</text>
</comment>
<keyword evidence="5 9" id="KW-0560">Oxidoreductase</keyword>
<feature type="domain" description="Tetrapyrrole biosynthesis glutamyl-tRNA reductase dimerisation" evidence="15">
    <location>
        <begin position="322"/>
        <end position="419"/>
    </location>
</feature>
<feature type="domain" description="Glutamyl-tRNA reductase N-terminal" evidence="17">
    <location>
        <begin position="7"/>
        <end position="156"/>
    </location>
</feature>